<dbReference type="Proteomes" id="UP000523007">
    <property type="component" value="Unassembled WGS sequence"/>
</dbReference>
<gene>
    <name evidence="1" type="ORF">F4561_001179</name>
</gene>
<protein>
    <submittedName>
        <fullName evidence="1">Uncharacterized protein</fullName>
    </submittedName>
</protein>
<dbReference type="AlphaFoldDB" id="A0A7W7W234"/>
<comment type="caution">
    <text evidence="1">The sequence shown here is derived from an EMBL/GenBank/DDBJ whole genome shotgun (WGS) entry which is preliminary data.</text>
</comment>
<accession>A0A7W7W234</accession>
<proteinExistence type="predicted"/>
<sequence>MASSSILDFSDMLTFDPWVCEEGHAQAIQLVSPLVGQKINRVRYLIAEGDFWPHGHRHDEIHEVDMGVEIAVDSGIRFVVSWAVDGLVQGLGQRVLSEGFEGRVGTVVDVSTMDQWKPLLGRAISRIGLASHVTEDGCPSTYWSMRIEFEGEGSFVIALGEVDEELEYHPESLVVLFDEATARSYYIFSSGMSAWGELITP</sequence>
<keyword evidence="2" id="KW-1185">Reference proteome</keyword>
<dbReference type="RefSeq" id="WP_184575500.1">
    <property type="nucleotide sequence ID" value="NZ_JACHJT010000001.1"/>
</dbReference>
<evidence type="ECO:0000313" key="1">
    <source>
        <dbReference type="EMBL" id="MBB4930359.1"/>
    </source>
</evidence>
<reference evidence="1 2" key="1">
    <citation type="submission" date="2020-08" db="EMBL/GenBank/DDBJ databases">
        <title>Sequencing the genomes of 1000 actinobacteria strains.</title>
        <authorList>
            <person name="Klenk H.-P."/>
        </authorList>
    </citation>
    <scope>NUCLEOTIDE SEQUENCE [LARGE SCALE GENOMIC DNA]</scope>
    <source>
        <strain evidence="1 2">DSM 102030</strain>
    </source>
</reference>
<dbReference type="EMBL" id="JACHJT010000001">
    <property type="protein sequence ID" value="MBB4930359.1"/>
    <property type="molecule type" value="Genomic_DNA"/>
</dbReference>
<organism evidence="1 2">
    <name type="scientific">Lipingzhangella halophila</name>
    <dbReference type="NCBI Taxonomy" id="1783352"/>
    <lineage>
        <taxon>Bacteria</taxon>
        <taxon>Bacillati</taxon>
        <taxon>Actinomycetota</taxon>
        <taxon>Actinomycetes</taxon>
        <taxon>Streptosporangiales</taxon>
        <taxon>Nocardiopsidaceae</taxon>
        <taxon>Lipingzhangella</taxon>
    </lineage>
</organism>
<name>A0A7W7W234_9ACTN</name>
<evidence type="ECO:0000313" key="2">
    <source>
        <dbReference type="Proteomes" id="UP000523007"/>
    </source>
</evidence>